<evidence type="ECO:0000256" key="2">
    <source>
        <dbReference type="SAM" id="MobiDB-lite"/>
    </source>
</evidence>
<name>A0A1Y1VK90_9FUNG</name>
<feature type="compositionally biased region" description="Polar residues" evidence="2">
    <location>
        <begin position="540"/>
        <end position="553"/>
    </location>
</feature>
<protein>
    <recommendedName>
        <fullName evidence="3">PPM-type phosphatase domain-containing protein</fullName>
    </recommendedName>
</protein>
<dbReference type="SUPFAM" id="SSF81606">
    <property type="entry name" value="PP2C-like"/>
    <property type="match status" value="1"/>
</dbReference>
<comment type="caution">
    <text evidence="4">The sequence shown here is derived from an EMBL/GenBank/DDBJ whole genome shotgun (WGS) entry which is preliminary data.</text>
</comment>
<dbReference type="Proteomes" id="UP000193719">
    <property type="component" value="Unassembled WGS sequence"/>
</dbReference>
<accession>A0A1Y1VK90</accession>
<feature type="coiled-coil region" evidence="1">
    <location>
        <begin position="363"/>
        <end position="390"/>
    </location>
</feature>
<organism evidence="4 5">
    <name type="scientific">Piromyces finnis</name>
    <dbReference type="NCBI Taxonomy" id="1754191"/>
    <lineage>
        <taxon>Eukaryota</taxon>
        <taxon>Fungi</taxon>
        <taxon>Fungi incertae sedis</taxon>
        <taxon>Chytridiomycota</taxon>
        <taxon>Chytridiomycota incertae sedis</taxon>
        <taxon>Neocallimastigomycetes</taxon>
        <taxon>Neocallimastigales</taxon>
        <taxon>Neocallimastigaceae</taxon>
        <taxon>Piromyces</taxon>
    </lineage>
</organism>
<dbReference type="AlphaFoldDB" id="A0A1Y1VK90"/>
<evidence type="ECO:0000313" key="5">
    <source>
        <dbReference type="Proteomes" id="UP000193719"/>
    </source>
</evidence>
<dbReference type="InterPro" id="IPR001932">
    <property type="entry name" value="PPM-type_phosphatase-like_dom"/>
</dbReference>
<reference evidence="4 5" key="2">
    <citation type="submission" date="2016-08" db="EMBL/GenBank/DDBJ databases">
        <title>Pervasive Adenine N6-methylation of Active Genes in Fungi.</title>
        <authorList>
            <consortium name="DOE Joint Genome Institute"/>
            <person name="Mondo S.J."/>
            <person name="Dannebaum R.O."/>
            <person name="Kuo R.C."/>
            <person name="Labutti K."/>
            <person name="Haridas S."/>
            <person name="Kuo A."/>
            <person name="Salamov A."/>
            <person name="Ahrendt S.R."/>
            <person name="Lipzen A."/>
            <person name="Sullivan W."/>
            <person name="Andreopoulos W.B."/>
            <person name="Clum A."/>
            <person name="Lindquist E."/>
            <person name="Daum C."/>
            <person name="Ramamoorthy G.K."/>
            <person name="Gryganskyi A."/>
            <person name="Culley D."/>
            <person name="Magnuson J.K."/>
            <person name="James T.Y."/>
            <person name="O'Malley M.A."/>
            <person name="Stajich J.E."/>
            <person name="Spatafora J.W."/>
            <person name="Visel A."/>
            <person name="Grigoriev I.V."/>
        </authorList>
    </citation>
    <scope>NUCLEOTIDE SEQUENCE [LARGE SCALE GENOMIC DNA]</scope>
    <source>
        <strain evidence="5">finn</strain>
    </source>
</reference>
<dbReference type="EMBL" id="MCFH01000005">
    <property type="protein sequence ID" value="ORX57925.1"/>
    <property type="molecule type" value="Genomic_DNA"/>
</dbReference>
<dbReference type="Pfam" id="PF00481">
    <property type="entry name" value="PP2C"/>
    <property type="match status" value="1"/>
</dbReference>
<evidence type="ECO:0000313" key="4">
    <source>
        <dbReference type="EMBL" id="ORX57925.1"/>
    </source>
</evidence>
<reference evidence="4 5" key="1">
    <citation type="submission" date="2016-08" db="EMBL/GenBank/DDBJ databases">
        <title>Genomes of anaerobic fungi encode conserved fungal cellulosomes for biomass hydrolysis.</title>
        <authorList>
            <consortium name="DOE Joint Genome Institute"/>
            <person name="Haitjema C.H."/>
            <person name="Gilmore S.P."/>
            <person name="Henske J.K."/>
            <person name="Solomon K.V."/>
            <person name="De Groot R."/>
            <person name="Kuo A."/>
            <person name="Mondo S.J."/>
            <person name="Salamov A.A."/>
            <person name="Labutti K."/>
            <person name="Zhao Z."/>
            <person name="Chiniquy J."/>
            <person name="Barry K."/>
            <person name="Brewer H.M."/>
            <person name="Purvine S.O."/>
            <person name="Wright A.T."/>
            <person name="Boxma B."/>
            <person name="Van Alen T."/>
            <person name="Hackstein J.H."/>
            <person name="Baker S.E."/>
            <person name="Grigoriev I.V."/>
            <person name="O'Malley M.A."/>
        </authorList>
    </citation>
    <scope>NUCLEOTIDE SEQUENCE [LARGE SCALE GENOMIC DNA]</scope>
    <source>
        <strain evidence="5">finn</strain>
    </source>
</reference>
<keyword evidence="1" id="KW-0175">Coiled coil</keyword>
<proteinExistence type="predicted"/>
<gene>
    <name evidence="4" type="ORF">BCR36DRAFT_344813</name>
</gene>
<dbReference type="Gene3D" id="3.60.40.10">
    <property type="entry name" value="PPM-type phosphatase domain"/>
    <property type="match status" value="1"/>
</dbReference>
<sequence>MELNSEIWFNSKNAPNLANVQPDNKTLFPIRISSHSVAGKSHFYNNNEVVVNEDICGTFEFNSRTDYINKSKEFPSEFDDVVAGIFLADGHGENRNVPKDSSKWIASGGERFVALVKKHITIVLKSIFQMANSNVKRDLEMEKKYRYYYKPSQEEEEKKLENSFLKHLREGLKNFHRMMDQVLSDEDPTLCNDNGSTICICLTWRNYLFCLNIGDSNMMIFDPITGKALKVWKRPQKDDMYNVCSYDDTLASYPDYLHEGQSQYAVQQDYNYVGEYCKQFATLNRYFYSLTSPTSIYGLSLTNTLGNRNHAGRTLGRTSVYEFDIPTLLEKTENHRFSIICVSDGIKEVLDSTEIGSFHLNFENGINEKYEKIKEKIEKEKKKRELYRKYEMSFDSAVRTKSTNNLSDVLIVENTLKEMDVTAEPVNDMNLLDIKNKLKRIVHGYNKEKPLDIYDTNSLNIILRTFSEKNIKSYQTSDYYSNINSSSNMDISEENNSSNTSTPFNSYYPEFLTCLANIAALCQTLDDCTAINMEITSFDPSLMNNSAEDQQNETIDKMEQ</sequence>
<feature type="region of interest" description="Disordered" evidence="2">
    <location>
        <begin position="540"/>
        <end position="560"/>
    </location>
</feature>
<feature type="domain" description="PPM-type phosphatase" evidence="3">
    <location>
        <begin position="156"/>
        <end position="235"/>
    </location>
</feature>
<dbReference type="OrthoDB" id="2124446at2759"/>
<dbReference type="InterPro" id="IPR036457">
    <property type="entry name" value="PPM-type-like_dom_sf"/>
</dbReference>
<evidence type="ECO:0000259" key="3">
    <source>
        <dbReference type="Pfam" id="PF00481"/>
    </source>
</evidence>
<evidence type="ECO:0000256" key="1">
    <source>
        <dbReference type="SAM" id="Coils"/>
    </source>
</evidence>
<keyword evidence="5" id="KW-1185">Reference proteome</keyword>